<evidence type="ECO:0000256" key="2">
    <source>
        <dbReference type="ARBA" id="ARBA00012089"/>
    </source>
</evidence>
<evidence type="ECO:0000256" key="8">
    <source>
        <dbReference type="ARBA" id="ARBA00031552"/>
    </source>
</evidence>
<dbReference type="InterPro" id="IPR030662">
    <property type="entry name" value="DPH6/MJ0570"/>
</dbReference>
<evidence type="ECO:0000313" key="11">
    <source>
        <dbReference type="EMBL" id="RKP16991.1"/>
    </source>
</evidence>
<evidence type="ECO:0000256" key="9">
    <source>
        <dbReference type="ARBA" id="ARBA00048108"/>
    </source>
</evidence>
<dbReference type="Gene3D" id="3.30.1330.40">
    <property type="entry name" value="RutC-like"/>
    <property type="match status" value="2"/>
</dbReference>
<gene>
    <name evidence="11" type="ORF">ROZALSC1DRAFT_31168</name>
</gene>
<proteinExistence type="predicted"/>
<dbReference type="Proteomes" id="UP000281549">
    <property type="component" value="Unassembled WGS sequence"/>
</dbReference>
<dbReference type="EMBL" id="ML006096">
    <property type="protein sequence ID" value="RKP16991.1"/>
    <property type="molecule type" value="Genomic_DNA"/>
</dbReference>
<dbReference type="GO" id="GO:0005524">
    <property type="term" value="F:ATP binding"/>
    <property type="evidence" value="ECO:0007669"/>
    <property type="project" value="UniProtKB-KW"/>
</dbReference>
<dbReference type="EC" id="6.3.1.14" evidence="2"/>
<dbReference type="SUPFAM" id="SSF52402">
    <property type="entry name" value="Adenine nucleotide alpha hydrolases-like"/>
    <property type="match status" value="1"/>
</dbReference>
<name>A0A4P9YEC2_ROZAC</name>
<protein>
    <recommendedName>
        <fullName evidence="3">Diphthine--ammonia ligase</fullName>
        <ecNumber evidence="2">6.3.1.14</ecNumber>
    </recommendedName>
    <alternativeName>
        <fullName evidence="7">Diphthamide synthase</fullName>
    </alternativeName>
    <alternativeName>
        <fullName evidence="8">Diphthamide synthetase</fullName>
    </alternativeName>
</protein>
<accession>A0A4P9YEC2</accession>
<dbReference type="FunFam" id="3.40.50.620:FF:000145">
    <property type="entry name" value="ATP-binding domain containing protein"/>
    <property type="match status" value="1"/>
</dbReference>
<evidence type="ECO:0000256" key="3">
    <source>
        <dbReference type="ARBA" id="ARBA00018426"/>
    </source>
</evidence>
<keyword evidence="5" id="KW-0547">Nucleotide-binding</keyword>
<comment type="pathway">
    <text evidence="1">Protein modification; peptidyl-diphthamide biosynthesis.</text>
</comment>
<dbReference type="InterPro" id="IPR002761">
    <property type="entry name" value="Diphthami_syn_dom"/>
</dbReference>
<sequence>MRVVGLISGGKDSCFNLMNCVALGHEIVALANLCPPKNHPDERDSMMYQTVGHDFIELISQCLELPLFRRCLETHDERVENVDWENEVHDLYFLLEMVKREHDIEAVSVGAILSTYQRERVEQVCNKLGLKTLAYLWCQDQKSLLNEMIDCDLNAILVKVASLGLDQRHLGKSLAQMKDHLYDLERKFGGNVCGEGGEFETITLDCPIFKKRIVIEESEVVVHSNDAFAPVLYLKPKILSVKEKQKEEVGLTEEMKRIIIKKHLQSFDWEKDLCTKILEVPRSVNDTEIACFENFTNINTFSAVGDIITTSALFCTDCNKNITEKSRFILSLVKSRLEELNSSMSCILMIHVYVRSMSDFALVNSVFSEFFDVHPPSRACVSVNISKDIDVFMDVIASVGSLLHLRQALHVQGISYWAPANIGPYSQTINYNGTFFCAGQIGLIPSTMSLPTPVNVNEETLYVLKSIKSLLDYHKLDIDQIQSAIVYLVNENDVELVNPLLTKFGLKNNLAFVIVKELPRQSLVEIQINVCKGNPIDNDHSYLDFKIELGHSNESVQTKLFSSKRPNPNEGNFVWIPAINVFDSNGKCQECICLSTYINKEQ</sequence>
<evidence type="ECO:0000259" key="10">
    <source>
        <dbReference type="Pfam" id="PF01902"/>
    </source>
</evidence>
<comment type="catalytic activity">
    <reaction evidence="9">
        <text>diphthine-[translation elongation factor 2] + NH4(+) + ATP = diphthamide-[translation elongation factor 2] + AMP + diphosphate + H(+)</text>
        <dbReference type="Rhea" id="RHEA:19753"/>
        <dbReference type="Rhea" id="RHEA-COMP:10172"/>
        <dbReference type="Rhea" id="RHEA-COMP:10174"/>
        <dbReference type="ChEBI" id="CHEBI:15378"/>
        <dbReference type="ChEBI" id="CHEBI:16692"/>
        <dbReference type="ChEBI" id="CHEBI:28938"/>
        <dbReference type="ChEBI" id="CHEBI:30616"/>
        <dbReference type="ChEBI" id="CHEBI:33019"/>
        <dbReference type="ChEBI" id="CHEBI:82696"/>
        <dbReference type="ChEBI" id="CHEBI:456215"/>
        <dbReference type="EC" id="6.3.1.14"/>
    </reaction>
</comment>
<dbReference type="Pfam" id="PF01902">
    <property type="entry name" value="Diphthami_syn_2"/>
    <property type="match status" value="1"/>
</dbReference>
<dbReference type="CDD" id="cd00448">
    <property type="entry name" value="YjgF_YER057c_UK114_family"/>
    <property type="match status" value="1"/>
</dbReference>
<dbReference type="GO" id="GO:0017183">
    <property type="term" value="P:protein histidyl modification to diphthamide"/>
    <property type="evidence" value="ECO:0007669"/>
    <property type="project" value="TreeGrafter"/>
</dbReference>
<dbReference type="CDD" id="cd01994">
    <property type="entry name" value="AANH_PF0828-like"/>
    <property type="match status" value="1"/>
</dbReference>
<keyword evidence="4" id="KW-0436">Ligase</keyword>
<evidence type="ECO:0000256" key="4">
    <source>
        <dbReference type="ARBA" id="ARBA00022598"/>
    </source>
</evidence>
<feature type="domain" description="Diphthamide synthase" evidence="10">
    <location>
        <begin position="1"/>
        <end position="228"/>
    </location>
</feature>
<dbReference type="SUPFAM" id="SSF55298">
    <property type="entry name" value="YjgF-like"/>
    <property type="match status" value="2"/>
</dbReference>
<dbReference type="AlphaFoldDB" id="A0A4P9YEC2"/>
<evidence type="ECO:0000256" key="7">
    <source>
        <dbReference type="ARBA" id="ARBA00029814"/>
    </source>
</evidence>
<dbReference type="InterPro" id="IPR035959">
    <property type="entry name" value="RutC-like_sf"/>
</dbReference>
<dbReference type="Gene3D" id="3.90.1490.10">
    <property type="entry name" value="putative n-type atp pyrophosphatase, domain 2"/>
    <property type="match status" value="1"/>
</dbReference>
<evidence type="ECO:0000256" key="6">
    <source>
        <dbReference type="ARBA" id="ARBA00022840"/>
    </source>
</evidence>
<keyword evidence="6" id="KW-0067">ATP-binding</keyword>
<reference evidence="12" key="1">
    <citation type="journal article" date="2018" name="Nat. Microbiol.">
        <title>Leveraging single-cell genomics to expand the fungal tree of life.</title>
        <authorList>
            <person name="Ahrendt S.R."/>
            <person name="Quandt C.A."/>
            <person name="Ciobanu D."/>
            <person name="Clum A."/>
            <person name="Salamov A."/>
            <person name="Andreopoulos B."/>
            <person name="Cheng J.F."/>
            <person name="Woyke T."/>
            <person name="Pelin A."/>
            <person name="Henrissat B."/>
            <person name="Reynolds N.K."/>
            <person name="Benny G.L."/>
            <person name="Smith M.E."/>
            <person name="James T.Y."/>
            <person name="Grigoriev I.V."/>
        </authorList>
    </citation>
    <scope>NUCLEOTIDE SEQUENCE [LARGE SCALE GENOMIC DNA]</scope>
    <source>
        <strain evidence="12">CSF55</strain>
    </source>
</reference>
<dbReference type="InterPro" id="IPR006175">
    <property type="entry name" value="YjgF/YER057c/UK114"/>
</dbReference>
<dbReference type="NCBIfam" id="TIGR00290">
    <property type="entry name" value="MJ0570_dom"/>
    <property type="match status" value="1"/>
</dbReference>
<dbReference type="GO" id="GO:0016787">
    <property type="term" value="F:hydrolase activity"/>
    <property type="evidence" value="ECO:0007669"/>
    <property type="project" value="UniProtKB-KW"/>
</dbReference>
<dbReference type="GO" id="GO:0017178">
    <property type="term" value="F:diphthine-ammonia ligase activity"/>
    <property type="evidence" value="ECO:0007669"/>
    <property type="project" value="UniProtKB-EC"/>
</dbReference>
<evidence type="ECO:0000256" key="1">
    <source>
        <dbReference type="ARBA" id="ARBA00005156"/>
    </source>
</evidence>
<organism evidence="11 12">
    <name type="scientific">Rozella allomycis (strain CSF55)</name>
    <dbReference type="NCBI Taxonomy" id="988480"/>
    <lineage>
        <taxon>Eukaryota</taxon>
        <taxon>Fungi</taxon>
        <taxon>Fungi incertae sedis</taxon>
        <taxon>Cryptomycota</taxon>
        <taxon>Cryptomycota incertae sedis</taxon>
        <taxon>Rozella</taxon>
    </lineage>
</organism>
<dbReference type="FunFam" id="3.90.1490.10:FF:000001">
    <property type="entry name" value="Diphthine--ammonia ligase"/>
    <property type="match status" value="1"/>
</dbReference>
<evidence type="ECO:0000256" key="5">
    <source>
        <dbReference type="ARBA" id="ARBA00022741"/>
    </source>
</evidence>
<dbReference type="Gene3D" id="3.40.50.620">
    <property type="entry name" value="HUPs"/>
    <property type="match status" value="1"/>
</dbReference>
<dbReference type="InterPro" id="IPR014729">
    <property type="entry name" value="Rossmann-like_a/b/a_fold"/>
</dbReference>
<evidence type="ECO:0000313" key="12">
    <source>
        <dbReference type="Proteomes" id="UP000281549"/>
    </source>
</evidence>
<dbReference type="PANTHER" id="PTHR12196">
    <property type="entry name" value="DOMAIN OF UNKNOWN FUNCTION 71 DUF71 -CONTAINING PROTEIN"/>
    <property type="match status" value="1"/>
</dbReference>
<dbReference type="PANTHER" id="PTHR12196:SF2">
    <property type="entry name" value="DIPHTHINE--AMMONIA LIGASE"/>
    <property type="match status" value="1"/>
</dbReference>
<dbReference type="Pfam" id="PF01042">
    <property type="entry name" value="Ribonuc_L-PSP"/>
    <property type="match status" value="2"/>
</dbReference>
<keyword evidence="11" id="KW-0378">Hydrolase</keyword>